<dbReference type="InterPro" id="IPR019594">
    <property type="entry name" value="Glu/Gly-bd"/>
</dbReference>
<gene>
    <name evidence="12" type="ORF">Pmani_006317</name>
</gene>
<keyword evidence="3" id="KW-0812">Transmembrane</keyword>
<keyword evidence="9" id="KW-1071">Ligand-gated ion channel</keyword>
<keyword evidence="7" id="KW-0675">Receptor</keyword>
<evidence type="ECO:0000259" key="11">
    <source>
        <dbReference type="SMART" id="SM00918"/>
    </source>
</evidence>
<comment type="caution">
    <text evidence="12">The sequence shown here is derived from an EMBL/GenBank/DDBJ whole genome shotgun (WGS) entry which is preliminary data.</text>
</comment>
<name>A0AAE1QAJ1_9EUCA</name>
<dbReference type="SMART" id="SM00918">
    <property type="entry name" value="Lig_chan-Glu_bd"/>
    <property type="match status" value="1"/>
</dbReference>
<keyword evidence="6" id="KW-0472">Membrane</keyword>
<evidence type="ECO:0000313" key="13">
    <source>
        <dbReference type="Proteomes" id="UP001292094"/>
    </source>
</evidence>
<keyword evidence="13" id="KW-1185">Reference proteome</keyword>
<evidence type="ECO:0000256" key="10">
    <source>
        <dbReference type="ARBA" id="ARBA00023303"/>
    </source>
</evidence>
<evidence type="ECO:0000256" key="6">
    <source>
        <dbReference type="ARBA" id="ARBA00023136"/>
    </source>
</evidence>
<keyword evidence="2" id="KW-0813">Transport</keyword>
<keyword evidence="4" id="KW-1133">Transmembrane helix</keyword>
<comment type="subcellular location">
    <subcellularLocation>
        <location evidence="1">Membrane</location>
        <topology evidence="1">Multi-pass membrane protein</topology>
    </subcellularLocation>
</comment>
<evidence type="ECO:0000256" key="3">
    <source>
        <dbReference type="ARBA" id="ARBA00022692"/>
    </source>
</evidence>
<keyword evidence="5" id="KW-0406">Ion transport</keyword>
<reference evidence="12" key="1">
    <citation type="submission" date="2023-11" db="EMBL/GenBank/DDBJ databases">
        <title>Genome assemblies of two species of porcelain crab, Petrolisthes cinctipes and Petrolisthes manimaculis (Anomura: Porcellanidae).</title>
        <authorList>
            <person name="Angst P."/>
        </authorList>
    </citation>
    <scope>NUCLEOTIDE SEQUENCE</scope>
    <source>
        <strain evidence="12">PB745_02</strain>
        <tissue evidence="12">Gill</tissue>
    </source>
</reference>
<dbReference type="GO" id="GO:0015276">
    <property type="term" value="F:ligand-gated monoatomic ion channel activity"/>
    <property type="evidence" value="ECO:0007669"/>
    <property type="project" value="InterPro"/>
</dbReference>
<dbReference type="Proteomes" id="UP001292094">
    <property type="component" value="Unassembled WGS sequence"/>
</dbReference>
<dbReference type="GO" id="GO:0016020">
    <property type="term" value="C:membrane"/>
    <property type="evidence" value="ECO:0007669"/>
    <property type="project" value="UniProtKB-SubCell"/>
</dbReference>
<proteinExistence type="predicted"/>
<protein>
    <recommendedName>
        <fullName evidence="11">Ionotropic glutamate receptor L-glutamate and glycine-binding domain-containing protein</fullName>
    </recommendedName>
</protein>
<keyword evidence="8" id="KW-0325">Glycoprotein</keyword>
<evidence type="ECO:0000256" key="4">
    <source>
        <dbReference type="ARBA" id="ARBA00022989"/>
    </source>
</evidence>
<evidence type="ECO:0000256" key="1">
    <source>
        <dbReference type="ARBA" id="ARBA00004141"/>
    </source>
</evidence>
<organism evidence="12 13">
    <name type="scientific">Petrolisthes manimaculis</name>
    <dbReference type="NCBI Taxonomy" id="1843537"/>
    <lineage>
        <taxon>Eukaryota</taxon>
        <taxon>Metazoa</taxon>
        <taxon>Ecdysozoa</taxon>
        <taxon>Arthropoda</taxon>
        <taxon>Crustacea</taxon>
        <taxon>Multicrustacea</taxon>
        <taxon>Malacostraca</taxon>
        <taxon>Eumalacostraca</taxon>
        <taxon>Eucarida</taxon>
        <taxon>Decapoda</taxon>
        <taxon>Pleocyemata</taxon>
        <taxon>Anomura</taxon>
        <taxon>Galatheoidea</taxon>
        <taxon>Porcellanidae</taxon>
        <taxon>Petrolisthes</taxon>
    </lineage>
</organism>
<evidence type="ECO:0000256" key="2">
    <source>
        <dbReference type="ARBA" id="ARBA00022448"/>
    </source>
</evidence>
<evidence type="ECO:0000256" key="8">
    <source>
        <dbReference type="ARBA" id="ARBA00023180"/>
    </source>
</evidence>
<dbReference type="SUPFAM" id="SSF53850">
    <property type="entry name" value="Periplasmic binding protein-like II"/>
    <property type="match status" value="1"/>
</dbReference>
<accession>A0AAE1QAJ1</accession>
<dbReference type="AlphaFoldDB" id="A0AAE1QAJ1"/>
<dbReference type="EMBL" id="JAWZYT010000484">
    <property type="protein sequence ID" value="KAK4322966.1"/>
    <property type="molecule type" value="Genomic_DNA"/>
</dbReference>
<keyword evidence="10" id="KW-0407">Ion channel</keyword>
<feature type="domain" description="Ionotropic glutamate receptor L-glutamate and glycine-binding" evidence="11">
    <location>
        <begin position="4"/>
        <end position="58"/>
    </location>
</feature>
<evidence type="ECO:0000256" key="9">
    <source>
        <dbReference type="ARBA" id="ARBA00023286"/>
    </source>
</evidence>
<sequence length="88" mass="9627">MDFPNGSRDMSDAQGYNADLIRILQSALNFTSIIVPVHGFGSITSNGSWTGMVGALARRRNISHDQNPQTVLGKLLSLRYILIHVSTL</sequence>
<dbReference type="Gene3D" id="3.40.190.10">
    <property type="entry name" value="Periplasmic binding protein-like II"/>
    <property type="match status" value="1"/>
</dbReference>
<evidence type="ECO:0000313" key="12">
    <source>
        <dbReference type="EMBL" id="KAK4322966.1"/>
    </source>
</evidence>
<evidence type="ECO:0000256" key="5">
    <source>
        <dbReference type="ARBA" id="ARBA00023065"/>
    </source>
</evidence>
<evidence type="ECO:0000256" key="7">
    <source>
        <dbReference type="ARBA" id="ARBA00023170"/>
    </source>
</evidence>